<dbReference type="RefSeq" id="WP_203710418.1">
    <property type="nucleotide sequence ID" value="NZ_BONE01000002.1"/>
</dbReference>
<evidence type="ECO:0000313" key="1">
    <source>
        <dbReference type="EMBL" id="GIF70932.1"/>
    </source>
</evidence>
<comment type="caution">
    <text evidence="1">The sequence shown here is derived from an EMBL/GenBank/DDBJ whole genome shotgun (WGS) entry which is preliminary data.</text>
</comment>
<name>A0ABQ4CI33_9ACTN</name>
<sequence length="94" mass="10454">MTRKITISVPDDIAERLDREKNVSAFVAGSLRRTIEAERTRKVLSQLGFDLSEEGMAEARARHRKAMASVTPEMSTEALRLIAEASRGRLPSRG</sequence>
<evidence type="ECO:0000313" key="2">
    <source>
        <dbReference type="Proteomes" id="UP000604117"/>
    </source>
</evidence>
<organism evidence="1 2">
    <name type="scientific">Asanoa siamensis</name>
    <dbReference type="NCBI Taxonomy" id="926357"/>
    <lineage>
        <taxon>Bacteria</taxon>
        <taxon>Bacillati</taxon>
        <taxon>Actinomycetota</taxon>
        <taxon>Actinomycetes</taxon>
        <taxon>Micromonosporales</taxon>
        <taxon>Micromonosporaceae</taxon>
        <taxon>Asanoa</taxon>
    </lineage>
</organism>
<proteinExistence type="predicted"/>
<gene>
    <name evidence="1" type="ORF">Asi02nite_04500</name>
</gene>
<accession>A0ABQ4CI33</accession>
<keyword evidence="2" id="KW-1185">Reference proteome</keyword>
<dbReference type="EMBL" id="BONE01000002">
    <property type="protein sequence ID" value="GIF70932.1"/>
    <property type="molecule type" value="Genomic_DNA"/>
</dbReference>
<reference evidence="1 2" key="1">
    <citation type="submission" date="2021-01" db="EMBL/GenBank/DDBJ databases">
        <title>Whole genome shotgun sequence of Asanoa siamensis NBRC 107932.</title>
        <authorList>
            <person name="Komaki H."/>
            <person name="Tamura T."/>
        </authorList>
    </citation>
    <scope>NUCLEOTIDE SEQUENCE [LARGE SCALE GENOMIC DNA]</scope>
    <source>
        <strain evidence="1 2">NBRC 107932</strain>
    </source>
</reference>
<dbReference type="Proteomes" id="UP000604117">
    <property type="component" value="Unassembled WGS sequence"/>
</dbReference>
<protein>
    <submittedName>
        <fullName evidence="1">Uncharacterized protein</fullName>
    </submittedName>
</protein>